<dbReference type="EMBL" id="QTTN01000021">
    <property type="protein sequence ID" value="REE80222.1"/>
    <property type="molecule type" value="Genomic_DNA"/>
</dbReference>
<dbReference type="OrthoDB" id="9808543at2"/>
<feature type="transmembrane region" description="Helical" evidence="1">
    <location>
        <begin position="132"/>
        <end position="153"/>
    </location>
</feature>
<keyword evidence="1" id="KW-0472">Membrane</keyword>
<proteinExistence type="predicted"/>
<dbReference type="RefSeq" id="WP_116190378.1">
    <property type="nucleotide sequence ID" value="NZ_QTTN01000021.1"/>
</dbReference>
<dbReference type="AlphaFoldDB" id="A0A3D9RU34"/>
<keyword evidence="1" id="KW-0812">Transmembrane</keyword>
<name>A0A3D9RU34_9BACL</name>
<keyword evidence="1" id="KW-1133">Transmembrane helix</keyword>
<dbReference type="Gene3D" id="3.40.50.1820">
    <property type="entry name" value="alpha/beta hydrolase"/>
    <property type="match status" value="1"/>
</dbReference>
<feature type="transmembrane region" description="Helical" evidence="1">
    <location>
        <begin position="69"/>
        <end position="95"/>
    </location>
</feature>
<feature type="transmembrane region" description="Helical" evidence="1">
    <location>
        <begin position="160"/>
        <end position="179"/>
    </location>
</feature>
<dbReference type="SUPFAM" id="SSF53474">
    <property type="entry name" value="alpha/beta-Hydrolases"/>
    <property type="match status" value="1"/>
</dbReference>
<dbReference type="Proteomes" id="UP000256304">
    <property type="component" value="Unassembled WGS sequence"/>
</dbReference>
<sequence length="776" mass="84698">MDLELIPSIPAPPARGSVWKRIAQRLLDRGKASLAFDNAVWKAAIAGVWLICNAVLIIAALGMPTGLGILVDCAIAVMLCTILMGAASLVIAYILALCYIPIPRLTAGASLFTGYVIWYICNKTDLGDPLTLILAASITGIGLIGGLVMGLLLHRRVHVAVKLTLIAAVAASVISFRYWPINEPDAVPASTGETVVEEAQIPALLADDPAEPGLYRVKNFTYGSGDDSRRDEYGKDAALISEPVDASAYISRWKWLRSLFWGFDENALPINGRVWMPEGDGKFPLVLMVHGNHLMEQFSDEGYEYLGELLASRGFIAVSVDENFLNYSYWGNIPNNDMKVRAWMLLKHLQQIAKYNEQAGTPFYHAVDLQQVALIGHSRGGQAVAMAADPSKWFANDKSLASLNSDGVKIQAVIAIAPTDNVVDKTQAQLKDTYYLSLQGASDGDVDTFNGERQYIRSTFSAGSDRFKSTLYIGEANHSRFNTEWGTMDDSLPGGLFLRRAGMMDADDQREVAKVYVSAFLEDALLGKKEYTPLFADYRTGAAWLPQATYMNRYEDGSFLPLARSEEDYDKATENSGVTASADKLLWTEEAAKDRDGKDKGTRGAVLQWKQGDGSYTLKLPETMTAKLEQQDASASAAAPAAKQLTFAMTNLSKDLAVDANGAAAPLPNIDVELTSSNGAAVRLPLAQFKAVQPLPYTTFTRFPWTEKTIKDGKYKVPSEAVFQTFSLPFAQFQAKNADFNPSELTRVTFYFISDRGKVMLDDIGISTVISAAAQT</sequence>
<dbReference type="PANTHER" id="PTHR33428:SF14">
    <property type="entry name" value="CARBOXYLESTERASE TYPE B DOMAIN-CONTAINING PROTEIN"/>
    <property type="match status" value="1"/>
</dbReference>
<reference evidence="2 3" key="1">
    <citation type="submission" date="2018-08" db="EMBL/GenBank/DDBJ databases">
        <title>Genomic Encyclopedia of Type Strains, Phase III (KMG-III): the genomes of soil and plant-associated and newly described type strains.</title>
        <authorList>
            <person name="Whitman W."/>
        </authorList>
    </citation>
    <scope>NUCLEOTIDE SEQUENCE [LARGE SCALE GENOMIC DNA]</scope>
    <source>
        <strain evidence="2 3">CGMCC 1.10966</strain>
    </source>
</reference>
<organism evidence="2 3">
    <name type="scientific">Paenibacillus taihuensis</name>
    <dbReference type="NCBI Taxonomy" id="1156355"/>
    <lineage>
        <taxon>Bacteria</taxon>
        <taxon>Bacillati</taxon>
        <taxon>Bacillota</taxon>
        <taxon>Bacilli</taxon>
        <taxon>Bacillales</taxon>
        <taxon>Paenibacillaceae</taxon>
        <taxon>Paenibacillus</taxon>
    </lineage>
</organism>
<dbReference type="PANTHER" id="PTHR33428">
    <property type="entry name" value="CHLOROPHYLLASE-2, CHLOROPLASTIC"/>
    <property type="match status" value="1"/>
</dbReference>
<evidence type="ECO:0000313" key="3">
    <source>
        <dbReference type="Proteomes" id="UP000256304"/>
    </source>
</evidence>
<accession>A0A3D9RU34</accession>
<dbReference type="InterPro" id="IPR017395">
    <property type="entry name" value="Chlorophyllase-like"/>
</dbReference>
<keyword evidence="3" id="KW-1185">Reference proteome</keyword>
<gene>
    <name evidence="2" type="ORF">A8990_12171</name>
</gene>
<evidence type="ECO:0000256" key="1">
    <source>
        <dbReference type="SAM" id="Phobius"/>
    </source>
</evidence>
<protein>
    <submittedName>
        <fullName evidence="2">Chlorophyllase-like protein</fullName>
    </submittedName>
</protein>
<dbReference type="Pfam" id="PF07224">
    <property type="entry name" value="Chlorophyllase"/>
    <property type="match status" value="1"/>
</dbReference>
<feature type="transmembrane region" description="Helical" evidence="1">
    <location>
        <begin position="39"/>
        <end position="63"/>
    </location>
</feature>
<comment type="caution">
    <text evidence="2">The sequence shown here is derived from an EMBL/GenBank/DDBJ whole genome shotgun (WGS) entry which is preliminary data.</text>
</comment>
<dbReference type="InterPro" id="IPR029058">
    <property type="entry name" value="AB_hydrolase_fold"/>
</dbReference>
<evidence type="ECO:0000313" key="2">
    <source>
        <dbReference type="EMBL" id="REE80222.1"/>
    </source>
</evidence>
<feature type="transmembrane region" description="Helical" evidence="1">
    <location>
        <begin position="102"/>
        <end position="120"/>
    </location>
</feature>